<protein>
    <recommendedName>
        <fullName evidence="7">Palmitoyltransferase</fullName>
        <ecNumber evidence="7">2.3.1.225</ecNumber>
    </recommendedName>
</protein>
<evidence type="ECO:0000259" key="9">
    <source>
        <dbReference type="Pfam" id="PF01529"/>
    </source>
</evidence>
<keyword evidence="6 7" id="KW-0012">Acyltransferase</keyword>
<dbReference type="InParanoid" id="A0A2R5GQX8"/>
<dbReference type="PROSITE" id="PS50216">
    <property type="entry name" value="DHHC"/>
    <property type="match status" value="1"/>
</dbReference>
<dbReference type="EC" id="2.3.1.225" evidence="7"/>
<dbReference type="Pfam" id="PF01529">
    <property type="entry name" value="DHHC"/>
    <property type="match status" value="1"/>
</dbReference>
<feature type="transmembrane region" description="Helical" evidence="7">
    <location>
        <begin position="160"/>
        <end position="189"/>
    </location>
</feature>
<feature type="compositionally biased region" description="Basic and acidic residues" evidence="8">
    <location>
        <begin position="234"/>
        <end position="243"/>
    </location>
</feature>
<dbReference type="PANTHER" id="PTHR22883">
    <property type="entry name" value="ZINC FINGER DHHC DOMAIN CONTAINING PROTEIN"/>
    <property type="match status" value="1"/>
</dbReference>
<keyword evidence="3 7" id="KW-0812">Transmembrane</keyword>
<proteinExistence type="inferred from homology"/>
<feature type="domain" description="Palmitoyltransferase DHHC" evidence="9">
    <location>
        <begin position="77"/>
        <end position="198"/>
    </location>
</feature>
<evidence type="ECO:0000256" key="2">
    <source>
        <dbReference type="ARBA" id="ARBA00022679"/>
    </source>
</evidence>
<dbReference type="GO" id="GO:0005783">
    <property type="term" value="C:endoplasmic reticulum"/>
    <property type="evidence" value="ECO:0007669"/>
    <property type="project" value="TreeGrafter"/>
</dbReference>
<feature type="transmembrane region" description="Helical" evidence="7">
    <location>
        <begin position="43"/>
        <end position="62"/>
    </location>
</feature>
<dbReference type="Proteomes" id="UP000241890">
    <property type="component" value="Unassembled WGS sequence"/>
</dbReference>
<comment type="similarity">
    <text evidence="7">Belongs to the DHHC palmitoyltransferase family.</text>
</comment>
<keyword evidence="11" id="KW-1185">Reference proteome</keyword>
<dbReference type="GO" id="GO:0016020">
    <property type="term" value="C:membrane"/>
    <property type="evidence" value="ECO:0007669"/>
    <property type="project" value="UniProtKB-SubCell"/>
</dbReference>
<keyword evidence="2 7" id="KW-0808">Transferase</keyword>
<evidence type="ECO:0000256" key="1">
    <source>
        <dbReference type="ARBA" id="ARBA00004141"/>
    </source>
</evidence>
<dbReference type="GO" id="GO:0019706">
    <property type="term" value="F:protein-cysteine S-palmitoyltransferase activity"/>
    <property type="evidence" value="ECO:0007669"/>
    <property type="project" value="UniProtKB-EC"/>
</dbReference>
<comment type="subcellular location">
    <subcellularLocation>
        <location evidence="1">Membrane</location>
        <topology evidence="1">Multi-pass membrane protein</topology>
    </subcellularLocation>
</comment>
<dbReference type="GO" id="GO:0006612">
    <property type="term" value="P:protein targeting to membrane"/>
    <property type="evidence" value="ECO:0007669"/>
    <property type="project" value="TreeGrafter"/>
</dbReference>
<comment type="catalytic activity">
    <reaction evidence="7">
        <text>L-cysteinyl-[protein] + hexadecanoyl-CoA = S-hexadecanoyl-L-cysteinyl-[protein] + CoA</text>
        <dbReference type="Rhea" id="RHEA:36683"/>
        <dbReference type="Rhea" id="RHEA-COMP:10131"/>
        <dbReference type="Rhea" id="RHEA-COMP:11032"/>
        <dbReference type="ChEBI" id="CHEBI:29950"/>
        <dbReference type="ChEBI" id="CHEBI:57287"/>
        <dbReference type="ChEBI" id="CHEBI:57379"/>
        <dbReference type="ChEBI" id="CHEBI:74151"/>
        <dbReference type="EC" id="2.3.1.225"/>
    </reaction>
</comment>
<dbReference type="OrthoDB" id="9909019at2759"/>
<evidence type="ECO:0000256" key="6">
    <source>
        <dbReference type="ARBA" id="ARBA00023315"/>
    </source>
</evidence>
<accession>A0A2R5GQX8</accession>
<evidence type="ECO:0000256" key="7">
    <source>
        <dbReference type="RuleBase" id="RU079119"/>
    </source>
</evidence>
<dbReference type="GO" id="GO:0005794">
    <property type="term" value="C:Golgi apparatus"/>
    <property type="evidence" value="ECO:0007669"/>
    <property type="project" value="TreeGrafter"/>
</dbReference>
<keyword evidence="5 7" id="KW-0472">Membrane</keyword>
<dbReference type="EMBL" id="BEYU01000149">
    <property type="protein sequence ID" value="GBG33260.1"/>
    <property type="molecule type" value="Genomic_DNA"/>
</dbReference>
<feature type="transmembrane region" description="Helical" evidence="7">
    <location>
        <begin position="117"/>
        <end position="140"/>
    </location>
</feature>
<dbReference type="PANTHER" id="PTHR22883:SF203">
    <property type="entry name" value="PALMITOYLTRANSFERASE"/>
    <property type="match status" value="1"/>
</dbReference>
<dbReference type="InterPro" id="IPR001594">
    <property type="entry name" value="Palmitoyltrfase_DHHC"/>
</dbReference>
<comment type="caution">
    <text evidence="10">The sequence shown here is derived from an EMBL/GenBank/DDBJ whole genome shotgun (WGS) entry which is preliminary data.</text>
</comment>
<evidence type="ECO:0000256" key="3">
    <source>
        <dbReference type="ARBA" id="ARBA00022692"/>
    </source>
</evidence>
<feature type="compositionally biased region" description="Low complexity" evidence="8">
    <location>
        <begin position="211"/>
        <end position="223"/>
    </location>
</feature>
<evidence type="ECO:0000256" key="5">
    <source>
        <dbReference type="ARBA" id="ARBA00023136"/>
    </source>
</evidence>
<evidence type="ECO:0000256" key="8">
    <source>
        <dbReference type="SAM" id="MobiDB-lite"/>
    </source>
</evidence>
<evidence type="ECO:0000313" key="11">
    <source>
        <dbReference type="Proteomes" id="UP000241890"/>
    </source>
</evidence>
<dbReference type="InterPro" id="IPR039859">
    <property type="entry name" value="PFA4/ZDH16/20/ERF2-like"/>
</dbReference>
<keyword evidence="4 7" id="KW-1133">Transmembrane helix</keyword>
<gene>
    <name evidence="10" type="ORF">FCC1311_094842</name>
</gene>
<sequence>MPAMVRKNGLHPPFTVPVLLAWVGQATSFFICGAVLYLLSETWATVIAVLLMVSVTGLWFYVQGVDPAQPGGFPLPCFRTSQAKARYCAVCKKVVPGLDHHCPWLGHCVGTRNYLQFYLLSVMGWVCAAWQCVIGLYLVLDETSREQGIARAQGSKTTFAAILGVHFLCSVIILSSYISLWAFHTYLLYIGKGTYMYMIDQSNARRGLGQATKAAKPSATAPANQESTQGASAEQEHVDSSPV</sequence>
<name>A0A2R5GQX8_9STRA</name>
<reference evidence="10 11" key="1">
    <citation type="submission" date="2017-12" db="EMBL/GenBank/DDBJ databases">
        <title>Sequencing, de novo assembly and annotation of complete genome of a new Thraustochytrid species, strain FCC1311.</title>
        <authorList>
            <person name="Sedici K."/>
            <person name="Godart F."/>
            <person name="Aiese Cigliano R."/>
            <person name="Sanseverino W."/>
            <person name="Barakat M."/>
            <person name="Ortet P."/>
            <person name="Marechal E."/>
            <person name="Cagnac O."/>
            <person name="Amato A."/>
        </authorList>
    </citation>
    <scope>NUCLEOTIDE SEQUENCE [LARGE SCALE GENOMIC DNA]</scope>
</reference>
<organism evidence="10 11">
    <name type="scientific">Hondaea fermentalgiana</name>
    <dbReference type="NCBI Taxonomy" id="2315210"/>
    <lineage>
        <taxon>Eukaryota</taxon>
        <taxon>Sar</taxon>
        <taxon>Stramenopiles</taxon>
        <taxon>Bigyra</taxon>
        <taxon>Labyrinthulomycetes</taxon>
        <taxon>Thraustochytrida</taxon>
        <taxon>Thraustochytriidae</taxon>
        <taxon>Hondaea</taxon>
    </lineage>
</organism>
<evidence type="ECO:0000256" key="4">
    <source>
        <dbReference type="ARBA" id="ARBA00022989"/>
    </source>
</evidence>
<evidence type="ECO:0000313" key="10">
    <source>
        <dbReference type="EMBL" id="GBG33260.1"/>
    </source>
</evidence>
<dbReference type="AlphaFoldDB" id="A0A2R5GQX8"/>
<feature type="region of interest" description="Disordered" evidence="8">
    <location>
        <begin position="209"/>
        <end position="243"/>
    </location>
</feature>
<comment type="domain">
    <text evidence="7">The DHHC domain is required for palmitoyltransferase activity.</text>
</comment>
<feature type="transmembrane region" description="Helical" evidence="7">
    <location>
        <begin position="12"/>
        <end position="37"/>
    </location>
</feature>